<dbReference type="PATRIC" id="fig|1188234.3.peg.271"/>
<dbReference type="Proteomes" id="UP000013137">
    <property type="component" value="Unassembled WGS sequence"/>
</dbReference>
<dbReference type="SMART" id="SM00316">
    <property type="entry name" value="S1"/>
    <property type="match status" value="1"/>
</dbReference>
<dbReference type="GO" id="GO:0003676">
    <property type="term" value="F:nucleic acid binding"/>
    <property type="evidence" value="ECO:0007669"/>
    <property type="project" value="InterPro"/>
</dbReference>
<dbReference type="EMBL" id="AMWK01000006">
    <property type="protein sequence ID" value="ENY53951.1"/>
    <property type="molecule type" value="Genomic_DNA"/>
</dbReference>
<dbReference type="InterPro" id="IPR012340">
    <property type="entry name" value="NA-bd_OB-fold"/>
</dbReference>
<feature type="domain" description="S1 motif" evidence="1">
    <location>
        <begin position="6"/>
        <end position="74"/>
    </location>
</feature>
<dbReference type="CDD" id="cd00164">
    <property type="entry name" value="S1_like"/>
    <property type="match status" value="1"/>
</dbReference>
<protein>
    <submittedName>
        <fullName evidence="2">30S ribosomal protein S1</fullName>
    </submittedName>
</protein>
<dbReference type="PROSITE" id="PS50126">
    <property type="entry name" value="S1"/>
    <property type="match status" value="1"/>
</dbReference>
<keyword evidence="2" id="KW-0687">Ribonucleoprotein</keyword>
<organism evidence="2 3">
    <name type="scientific">Metamycoplasma alkalescens 14918</name>
    <dbReference type="NCBI Taxonomy" id="1188234"/>
    <lineage>
        <taxon>Bacteria</taxon>
        <taxon>Bacillati</taxon>
        <taxon>Mycoplasmatota</taxon>
        <taxon>Mycoplasmoidales</taxon>
        <taxon>Metamycoplasmataceae</taxon>
        <taxon>Metamycoplasma</taxon>
    </lineage>
</organism>
<dbReference type="OrthoDB" id="398273at2"/>
<dbReference type="Pfam" id="PF00575">
    <property type="entry name" value="S1"/>
    <property type="match status" value="1"/>
</dbReference>
<dbReference type="SUPFAM" id="SSF50249">
    <property type="entry name" value="Nucleic acid-binding proteins"/>
    <property type="match status" value="1"/>
</dbReference>
<evidence type="ECO:0000313" key="3">
    <source>
        <dbReference type="Proteomes" id="UP000013137"/>
    </source>
</evidence>
<dbReference type="eggNOG" id="ENOG5032QII">
    <property type="taxonomic scope" value="Bacteria"/>
</dbReference>
<dbReference type="Gene3D" id="2.40.50.140">
    <property type="entry name" value="Nucleic acid-binding proteins"/>
    <property type="match status" value="1"/>
</dbReference>
<evidence type="ECO:0000313" key="2">
    <source>
        <dbReference type="EMBL" id="ENY53951.1"/>
    </source>
</evidence>
<dbReference type="RefSeq" id="WP_002881330.1">
    <property type="nucleotide sequence ID" value="NZ_AMWK01000006.1"/>
</dbReference>
<proteinExistence type="predicted"/>
<comment type="caution">
    <text evidence="2">The sequence shown here is derived from an EMBL/GenBank/DDBJ whole genome shotgun (WGS) entry which is preliminary data.</text>
</comment>
<dbReference type="AlphaFoldDB" id="N9UB66"/>
<evidence type="ECO:0000259" key="1">
    <source>
        <dbReference type="PROSITE" id="PS50126"/>
    </source>
</evidence>
<name>N9UB66_9BACT</name>
<reference evidence="2 3" key="1">
    <citation type="journal article" date="2013" name="Genome Announc.">
        <title>Draft Genome Sequences of Mycoplasma alkalescens, Mycoplasma arginini, and Mycoplasma bovigenitalium, Three Species with Equivocal Pathogenic Status for Cattle.</title>
        <authorList>
            <person name="Manso-Silvan L."/>
            <person name="Tardy F."/>
            <person name="Baranowski E."/>
            <person name="Barre A."/>
            <person name="Blanchard A."/>
            <person name="Breton M."/>
            <person name="Couture C."/>
            <person name="Citti C."/>
            <person name="Dordet-Frisoni E."/>
            <person name="Dupuy V."/>
            <person name="Gaurivaud P."/>
            <person name="Jacob D."/>
            <person name="Lemaitre C."/>
            <person name="Nikolski M."/>
            <person name="Nouvel L.X."/>
            <person name="Poumarat F."/>
            <person name="Thebault P."/>
            <person name="Theil S."/>
            <person name="Thiaucourt F."/>
            <person name="Sirand-Pugnet P."/>
        </authorList>
    </citation>
    <scope>NUCLEOTIDE SEQUENCE [LARGE SCALE GENOMIC DNA]</scope>
    <source>
        <strain evidence="2 3">14918</strain>
    </source>
</reference>
<sequence>MEYFVGQIIKAKVFRISKNVITFKTENGNICYLNISEVSDYFVKDLNMMFRVNDIKEVKIIEIMPNNELLLSFKQIHSKELRNPFEFRLDANDAEFESLLNFTNKEIEHGN</sequence>
<dbReference type="InterPro" id="IPR003029">
    <property type="entry name" value="S1_domain"/>
</dbReference>
<keyword evidence="2" id="KW-0689">Ribosomal protein</keyword>
<gene>
    <name evidence="2" type="primary">rpsA</name>
    <name evidence="2" type="ORF">MALK_2920</name>
</gene>
<keyword evidence="3" id="KW-1185">Reference proteome</keyword>
<dbReference type="GO" id="GO:0005840">
    <property type="term" value="C:ribosome"/>
    <property type="evidence" value="ECO:0007669"/>
    <property type="project" value="UniProtKB-KW"/>
</dbReference>
<accession>N9UB66</accession>